<dbReference type="Gene3D" id="3.30.70.1560">
    <property type="entry name" value="Alpha-L RNA-binding motif"/>
    <property type="match status" value="1"/>
</dbReference>
<reference evidence="7" key="1">
    <citation type="journal article" date="2021" name="PeerJ">
        <title>Extensive microbial diversity within the chicken gut microbiome revealed by metagenomics and culture.</title>
        <authorList>
            <person name="Gilroy R."/>
            <person name="Ravi A."/>
            <person name="Getino M."/>
            <person name="Pursley I."/>
            <person name="Horton D.L."/>
            <person name="Alikhan N.F."/>
            <person name="Baker D."/>
            <person name="Gharbi K."/>
            <person name="Hall N."/>
            <person name="Watson M."/>
            <person name="Adriaenssens E.M."/>
            <person name="Foster-Nyarko E."/>
            <person name="Jarju S."/>
            <person name="Secka A."/>
            <person name="Antonio M."/>
            <person name="Oren A."/>
            <person name="Chaudhuri R.R."/>
            <person name="La Ragione R."/>
            <person name="Hildebrand F."/>
            <person name="Pallen M.J."/>
        </authorList>
    </citation>
    <scope>NUCLEOTIDE SEQUENCE</scope>
    <source>
        <strain evidence="7">USAMLcec4-12693</strain>
    </source>
</reference>
<dbReference type="Pfam" id="PF00849">
    <property type="entry name" value="PseudoU_synth_2"/>
    <property type="match status" value="1"/>
</dbReference>
<reference evidence="7" key="2">
    <citation type="submission" date="2021-09" db="EMBL/GenBank/DDBJ databases">
        <authorList>
            <person name="Gilroy R."/>
        </authorList>
    </citation>
    <scope>NUCLEOTIDE SEQUENCE</scope>
    <source>
        <strain evidence="7">USAMLcec4-12693</strain>
    </source>
</reference>
<evidence type="ECO:0000313" key="7">
    <source>
        <dbReference type="EMBL" id="HJH49746.1"/>
    </source>
</evidence>
<protein>
    <recommendedName>
        <fullName evidence="5">Pseudouridine synthase</fullName>
        <ecNumber evidence="5">5.4.99.-</ecNumber>
    </recommendedName>
</protein>
<dbReference type="PROSITE" id="PS50889">
    <property type="entry name" value="S4"/>
    <property type="match status" value="1"/>
</dbReference>
<dbReference type="Gene3D" id="3.10.290.10">
    <property type="entry name" value="RNA-binding S4 domain"/>
    <property type="match status" value="1"/>
</dbReference>
<gene>
    <name evidence="7" type="ORF">K8V39_05715</name>
</gene>
<dbReference type="AlphaFoldDB" id="A0A9D2VY70"/>
<dbReference type="GO" id="GO:0005829">
    <property type="term" value="C:cytosol"/>
    <property type="evidence" value="ECO:0007669"/>
    <property type="project" value="UniProtKB-ARBA"/>
</dbReference>
<dbReference type="InterPro" id="IPR050343">
    <property type="entry name" value="RsuA_PseudoU_synthase"/>
</dbReference>
<feature type="domain" description="RNA-binding S4" evidence="6">
    <location>
        <begin position="2"/>
        <end position="61"/>
    </location>
</feature>
<dbReference type="EC" id="5.4.99.-" evidence="5"/>
<dbReference type="OrthoDB" id="9807213at2"/>
<comment type="similarity">
    <text evidence="1 5">Belongs to the pseudouridine synthase RsuA family.</text>
</comment>
<dbReference type="NCBIfam" id="TIGR00093">
    <property type="entry name" value="pseudouridine synthase"/>
    <property type="match status" value="1"/>
</dbReference>
<name>A0A9D2VY70_9FIRM</name>
<evidence type="ECO:0000256" key="3">
    <source>
        <dbReference type="ARBA" id="ARBA00023235"/>
    </source>
</evidence>
<dbReference type="GO" id="GO:0003723">
    <property type="term" value="F:RNA binding"/>
    <property type="evidence" value="ECO:0007669"/>
    <property type="project" value="UniProtKB-KW"/>
</dbReference>
<dbReference type="CDD" id="cd02553">
    <property type="entry name" value="PseudoU_synth_RsuA"/>
    <property type="match status" value="1"/>
</dbReference>
<dbReference type="Gene3D" id="3.30.70.580">
    <property type="entry name" value="Pseudouridine synthase I, catalytic domain, N-terminal subdomain"/>
    <property type="match status" value="1"/>
</dbReference>
<dbReference type="GO" id="GO:0120159">
    <property type="term" value="F:rRNA pseudouridine synthase activity"/>
    <property type="evidence" value="ECO:0007669"/>
    <property type="project" value="UniProtKB-ARBA"/>
</dbReference>
<evidence type="ECO:0000259" key="6">
    <source>
        <dbReference type="SMART" id="SM00363"/>
    </source>
</evidence>
<dbReference type="CDD" id="cd00165">
    <property type="entry name" value="S4"/>
    <property type="match status" value="1"/>
</dbReference>
<sequence>MMRLDKFLAKMGAGSRQEVKSYIRKGMVSVNGETVSRPETKIDEEKDEIFLQGKRIAYAAFEYYMLNKPAGVISATEDKKETTVVDLIREKKRKDLFPVGRLDKDTEGLLLITNDGVLAHRLLSPNHHVDKTYFVRVHGRVTEEEEKSFLAGVNIGTGDEEEWTRPARLEILKSGEESEVRLTIQEGKYHQIKRMFQAVGMEVLYLKRLSMGKLTLDPGLKPGEYRLLTEKELCDVTDENAGRH</sequence>
<proteinExistence type="inferred from homology"/>
<dbReference type="RefSeq" id="WP_070089158.1">
    <property type="nucleotide sequence ID" value="NZ_CABMJS010000018.1"/>
</dbReference>
<dbReference type="PANTHER" id="PTHR47683:SF4">
    <property type="entry name" value="PSEUDOURIDINE SYNTHASE"/>
    <property type="match status" value="1"/>
</dbReference>
<organism evidence="7 8">
    <name type="scientific">Merdimonas faecis</name>
    <dbReference type="NCBI Taxonomy" id="1653435"/>
    <lineage>
        <taxon>Bacteria</taxon>
        <taxon>Bacillati</taxon>
        <taxon>Bacillota</taxon>
        <taxon>Clostridia</taxon>
        <taxon>Lachnospirales</taxon>
        <taxon>Lachnospiraceae</taxon>
        <taxon>Merdimonas</taxon>
    </lineage>
</organism>
<dbReference type="FunFam" id="3.30.70.1560:FF:000001">
    <property type="entry name" value="Pseudouridine synthase"/>
    <property type="match status" value="1"/>
</dbReference>
<dbReference type="InterPro" id="IPR020094">
    <property type="entry name" value="TruA/RsuA/RluB/E/F_N"/>
</dbReference>
<dbReference type="SUPFAM" id="SSF55174">
    <property type="entry name" value="Alpha-L RNA-binding motif"/>
    <property type="match status" value="1"/>
</dbReference>
<dbReference type="InterPro" id="IPR006145">
    <property type="entry name" value="PsdUridine_synth_RsuA/RluA"/>
</dbReference>
<dbReference type="Proteomes" id="UP000813420">
    <property type="component" value="Unassembled WGS sequence"/>
</dbReference>
<dbReference type="InterPro" id="IPR036986">
    <property type="entry name" value="S4_RNA-bd_sf"/>
</dbReference>
<dbReference type="InterPro" id="IPR042092">
    <property type="entry name" value="PsdUridine_s_RsuA/RluB/E/F_cat"/>
</dbReference>
<evidence type="ECO:0000313" key="8">
    <source>
        <dbReference type="Proteomes" id="UP000813420"/>
    </source>
</evidence>
<dbReference type="GO" id="GO:0000455">
    <property type="term" value="P:enzyme-directed rRNA pseudouridine synthesis"/>
    <property type="evidence" value="ECO:0007669"/>
    <property type="project" value="UniProtKB-ARBA"/>
</dbReference>
<dbReference type="FunFam" id="3.10.290.10:FF:000003">
    <property type="entry name" value="Pseudouridine synthase"/>
    <property type="match status" value="1"/>
</dbReference>
<evidence type="ECO:0000256" key="1">
    <source>
        <dbReference type="ARBA" id="ARBA00008348"/>
    </source>
</evidence>
<dbReference type="Pfam" id="PF01479">
    <property type="entry name" value="S4"/>
    <property type="match status" value="1"/>
</dbReference>
<dbReference type="PROSITE" id="PS01149">
    <property type="entry name" value="PSI_RSU"/>
    <property type="match status" value="1"/>
</dbReference>
<evidence type="ECO:0000256" key="5">
    <source>
        <dbReference type="RuleBase" id="RU003887"/>
    </source>
</evidence>
<dbReference type="SMART" id="SM00363">
    <property type="entry name" value="S4"/>
    <property type="match status" value="1"/>
</dbReference>
<dbReference type="InterPro" id="IPR002942">
    <property type="entry name" value="S4_RNA-bd"/>
</dbReference>
<evidence type="ECO:0000256" key="2">
    <source>
        <dbReference type="ARBA" id="ARBA00022884"/>
    </source>
</evidence>
<dbReference type="SUPFAM" id="SSF55120">
    <property type="entry name" value="Pseudouridine synthase"/>
    <property type="match status" value="1"/>
</dbReference>
<dbReference type="EMBL" id="DYXE01000050">
    <property type="protein sequence ID" value="HJH49746.1"/>
    <property type="molecule type" value="Genomic_DNA"/>
</dbReference>
<keyword evidence="3 5" id="KW-0413">Isomerase</keyword>
<evidence type="ECO:0000256" key="4">
    <source>
        <dbReference type="PROSITE-ProRule" id="PRU00182"/>
    </source>
</evidence>
<comment type="caution">
    <text evidence="7">The sequence shown here is derived from an EMBL/GenBank/DDBJ whole genome shotgun (WGS) entry which is preliminary data.</text>
</comment>
<dbReference type="PANTHER" id="PTHR47683">
    <property type="entry name" value="PSEUDOURIDINE SYNTHASE FAMILY PROTEIN-RELATED"/>
    <property type="match status" value="1"/>
</dbReference>
<accession>A0A9D2VY70</accession>
<dbReference type="InterPro" id="IPR018496">
    <property type="entry name" value="PsdUridine_synth_RsuA/RluB_CS"/>
</dbReference>
<keyword evidence="2 4" id="KW-0694">RNA-binding</keyword>
<dbReference type="InterPro" id="IPR020103">
    <property type="entry name" value="PsdUridine_synth_cat_dom_sf"/>
</dbReference>
<dbReference type="InterPro" id="IPR000748">
    <property type="entry name" value="PsdUridine_synth_RsuA/RluB/E/F"/>
</dbReference>